<dbReference type="GO" id="GO:0033072">
    <property type="term" value="P:vancomycin biosynthetic process"/>
    <property type="evidence" value="ECO:0007669"/>
    <property type="project" value="UniProtKB-ARBA"/>
</dbReference>
<dbReference type="Pfam" id="PF06722">
    <property type="entry name" value="EryCIII-like_C"/>
    <property type="match status" value="1"/>
</dbReference>
<reference evidence="3" key="1">
    <citation type="submission" date="2023-06" db="EMBL/GenBank/DDBJ databases">
        <title>Identification of two novel mycobacterium reveal diversities and complexities of Mycobacterium gordonae clade.</title>
        <authorList>
            <person name="Matsumoto Y."/>
            <person name="Nakamura S."/>
            <person name="Motooka D."/>
            <person name="Fukushima K."/>
        </authorList>
    </citation>
    <scope>NUCLEOTIDE SEQUENCE</scope>
    <source>
        <strain evidence="3">TY812</strain>
    </source>
</reference>
<proteinExistence type="predicted"/>
<dbReference type="AlphaFoldDB" id="A0A4R5WVB0"/>
<feature type="domain" description="Erythromycin biosynthesis protein CIII-like C-terminal" evidence="2">
    <location>
        <begin position="310"/>
        <end position="401"/>
    </location>
</feature>
<evidence type="ECO:0000313" key="3">
    <source>
        <dbReference type="EMBL" id="MDP7733161.1"/>
    </source>
</evidence>
<comment type="caution">
    <text evidence="3">The sequence shown here is derived from an EMBL/GenBank/DDBJ whole genome shotgun (WGS) entry which is preliminary data.</text>
</comment>
<dbReference type="RefSeq" id="WP_133435673.1">
    <property type="nucleotide sequence ID" value="NZ_JAUFSA010000001.1"/>
</dbReference>
<accession>A0A4R5WVB0</accession>
<dbReference type="InterPro" id="IPR004276">
    <property type="entry name" value="GlycoTrans_28_N"/>
</dbReference>
<dbReference type="GO" id="GO:0005975">
    <property type="term" value="P:carbohydrate metabolic process"/>
    <property type="evidence" value="ECO:0007669"/>
    <property type="project" value="InterPro"/>
</dbReference>
<dbReference type="GO" id="GO:0016758">
    <property type="term" value="F:hexosyltransferase activity"/>
    <property type="evidence" value="ECO:0007669"/>
    <property type="project" value="InterPro"/>
</dbReference>
<dbReference type="Pfam" id="PF03033">
    <property type="entry name" value="Glyco_transf_28"/>
    <property type="match status" value="1"/>
</dbReference>
<evidence type="ECO:0000259" key="2">
    <source>
        <dbReference type="Pfam" id="PF06722"/>
    </source>
</evidence>
<dbReference type="FunFam" id="3.40.50.2000:FF:000009">
    <property type="entry name" value="Sterol 3-beta-glucosyltransferase UGT80A2"/>
    <property type="match status" value="1"/>
</dbReference>
<evidence type="ECO:0000313" key="4">
    <source>
        <dbReference type="Proteomes" id="UP001229081"/>
    </source>
</evidence>
<dbReference type="Gene3D" id="3.40.50.2000">
    <property type="entry name" value="Glycogen Phosphorylase B"/>
    <property type="match status" value="2"/>
</dbReference>
<dbReference type="SUPFAM" id="SSF53756">
    <property type="entry name" value="UDP-Glycosyltransferase/glycogen phosphorylase"/>
    <property type="match status" value="1"/>
</dbReference>
<gene>
    <name evidence="3" type="ORF">QXL92_00115</name>
</gene>
<dbReference type="GO" id="GO:0008194">
    <property type="term" value="F:UDP-glycosyltransferase activity"/>
    <property type="evidence" value="ECO:0007669"/>
    <property type="project" value="InterPro"/>
</dbReference>
<dbReference type="InterPro" id="IPR002213">
    <property type="entry name" value="UDP_glucos_trans"/>
</dbReference>
<dbReference type="InterPro" id="IPR050426">
    <property type="entry name" value="Glycosyltransferase_28"/>
</dbReference>
<feature type="domain" description="Glycosyltransferase family 28 N-terminal" evidence="1">
    <location>
        <begin position="5"/>
        <end position="105"/>
    </location>
</feature>
<sequence>MHILIPLVGSRGDVQPGVALGLELERRGHTVVVGAPPNFVDFVERAGLTARQFGPDVHALYSSPQGQRALATGNAFKLVSMVAKQMADYADRMDDELIDISSGAEMIVCTTFSEDRSVVLAEARDIPMVTLHTYPCRKNSFYAPPGSLPHRWPLPGGAYRASWAVGERLRTLVFRKYLNNLRAKLNLPPTKASTESLLAQRNVPELQMYDSALVPGLAQEWGSGRPFVGFLWLPRSVREAIGELADQHTEVLRWADDGVPPIFFGFGSMPIQDFHSVIGLIEQICDRTGQRALISVGGADVDRDRLRTGPAVKIVDALAHDLIFPHCKAAVHHGGIGTLFESLRADLPTLVCSVSFDQPLWGHQVERLGVGAHVPFTKLRAETLSRGIDTLLETETRSRAAALGATLRATGDGVPRVCDIVEKTAAG</sequence>
<dbReference type="InterPro" id="IPR010610">
    <property type="entry name" value="EryCIII-like_C"/>
</dbReference>
<dbReference type="PANTHER" id="PTHR48050">
    <property type="entry name" value="STEROL 3-BETA-GLUCOSYLTRANSFERASE"/>
    <property type="match status" value="1"/>
</dbReference>
<name>A0A4R5WVB0_9MYCO</name>
<dbReference type="EMBL" id="JAUFSA010000001">
    <property type="protein sequence ID" value="MDP7733161.1"/>
    <property type="molecule type" value="Genomic_DNA"/>
</dbReference>
<dbReference type="Proteomes" id="UP001229081">
    <property type="component" value="Unassembled WGS sequence"/>
</dbReference>
<dbReference type="CDD" id="cd03784">
    <property type="entry name" value="GT1_Gtf-like"/>
    <property type="match status" value="1"/>
</dbReference>
<protein>
    <submittedName>
        <fullName evidence="3">Glycosyltransferase</fullName>
    </submittedName>
</protein>
<organism evidence="3 4">
    <name type="scientific">Mycobacterium paragordonae</name>
    <dbReference type="NCBI Taxonomy" id="1389713"/>
    <lineage>
        <taxon>Bacteria</taxon>
        <taxon>Bacillati</taxon>
        <taxon>Actinomycetota</taxon>
        <taxon>Actinomycetes</taxon>
        <taxon>Mycobacteriales</taxon>
        <taxon>Mycobacteriaceae</taxon>
        <taxon>Mycobacterium</taxon>
    </lineage>
</organism>
<dbReference type="PANTHER" id="PTHR48050:SF13">
    <property type="entry name" value="STEROL 3-BETA-GLUCOSYLTRANSFERASE UGT80A2"/>
    <property type="match status" value="1"/>
</dbReference>
<evidence type="ECO:0000259" key="1">
    <source>
        <dbReference type="Pfam" id="PF03033"/>
    </source>
</evidence>